<dbReference type="InterPro" id="IPR018060">
    <property type="entry name" value="HTH_AraC"/>
</dbReference>
<dbReference type="Gene3D" id="3.40.50.880">
    <property type="match status" value="1"/>
</dbReference>
<dbReference type="AlphaFoldDB" id="A0A7R8WZ12"/>
<evidence type="ECO:0000256" key="3">
    <source>
        <dbReference type="ARBA" id="ARBA00023125"/>
    </source>
</evidence>
<dbReference type="InterPro" id="IPR052158">
    <property type="entry name" value="INH-QAR"/>
</dbReference>
<dbReference type="PROSITE" id="PS01124">
    <property type="entry name" value="HTH_ARAC_FAMILY_2"/>
    <property type="match status" value="1"/>
</dbReference>
<dbReference type="OrthoDB" id="10068241at2759"/>
<dbReference type="SMART" id="SM00342">
    <property type="entry name" value="HTH_ARAC"/>
    <property type="match status" value="1"/>
</dbReference>
<dbReference type="Gene3D" id="1.10.10.60">
    <property type="entry name" value="Homeodomain-like"/>
    <property type="match status" value="1"/>
</dbReference>
<evidence type="ECO:0000256" key="1">
    <source>
        <dbReference type="ARBA" id="ARBA00004123"/>
    </source>
</evidence>
<dbReference type="CDD" id="cd03136">
    <property type="entry name" value="GATase1_AraC_ArgR_like"/>
    <property type="match status" value="1"/>
</dbReference>
<dbReference type="InterPro" id="IPR029062">
    <property type="entry name" value="Class_I_gatase-like"/>
</dbReference>
<gene>
    <name evidence="5" type="ORF">CTOB1V02_LOCUS15413</name>
</gene>
<dbReference type="FunFam" id="1.10.10.60:FF:000090">
    <property type="entry name" value="Transcriptional regulator ArgR, AraC family"/>
    <property type="match status" value="1"/>
</dbReference>
<proteinExistence type="predicted"/>
<name>A0A7R8WZ12_9CRUS</name>
<keyword evidence="4" id="KW-0804">Transcription</keyword>
<feature type="non-terminal residue" evidence="5">
    <location>
        <position position="1"/>
    </location>
</feature>
<dbReference type="InterPro" id="IPR018062">
    <property type="entry name" value="HTH_AraC-typ_CS"/>
</dbReference>
<dbReference type="PANTHER" id="PTHR43130">
    <property type="entry name" value="ARAC-FAMILY TRANSCRIPTIONAL REGULATOR"/>
    <property type="match status" value="1"/>
</dbReference>
<dbReference type="PROSITE" id="PS00041">
    <property type="entry name" value="HTH_ARAC_FAMILY_1"/>
    <property type="match status" value="1"/>
</dbReference>
<organism evidence="5">
    <name type="scientific">Cyprideis torosa</name>
    <dbReference type="NCBI Taxonomy" id="163714"/>
    <lineage>
        <taxon>Eukaryota</taxon>
        <taxon>Metazoa</taxon>
        <taxon>Ecdysozoa</taxon>
        <taxon>Arthropoda</taxon>
        <taxon>Crustacea</taxon>
        <taxon>Oligostraca</taxon>
        <taxon>Ostracoda</taxon>
        <taxon>Podocopa</taxon>
        <taxon>Podocopida</taxon>
        <taxon>Cytherocopina</taxon>
        <taxon>Cytheroidea</taxon>
        <taxon>Cytherideidae</taxon>
        <taxon>Cyprideis</taxon>
    </lineage>
</organism>
<evidence type="ECO:0000256" key="2">
    <source>
        <dbReference type="ARBA" id="ARBA00023015"/>
    </source>
</evidence>
<accession>A0A7R8WZ12</accession>
<dbReference type="InterPro" id="IPR002818">
    <property type="entry name" value="DJ-1/PfpI"/>
</dbReference>
<evidence type="ECO:0000313" key="5">
    <source>
        <dbReference type="EMBL" id="CAD7237598.1"/>
    </source>
</evidence>
<dbReference type="GO" id="GO:0043565">
    <property type="term" value="F:sequence-specific DNA binding"/>
    <property type="evidence" value="ECO:0007669"/>
    <property type="project" value="InterPro"/>
</dbReference>
<dbReference type="PANTHER" id="PTHR43130:SF3">
    <property type="entry name" value="HTH-TYPE TRANSCRIPTIONAL REGULATOR RV1931C"/>
    <property type="match status" value="1"/>
</dbReference>
<dbReference type="Pfam" id="PF12833">
    <property type="entry name" value="HTH_18"/>
    <property type="match status" value="1"/>
</dbReference>
<protein>
    <submittedName>
        <fullName evidence="5">Uncharacterized protein</fullName>
    </submittedName>
</protein>
<dbReference type="InterPro" id="IPR009057">
    <property type="entry name" value="Homeodomain-like_sf"/>
</dbReference>
<dbReference type="GO" id="GO:0003700">
    <property type="term" value="F:DNA-binding transcription factor activity"/>
    <property type="evidence" value="ECO:0007669"/>
    <property type="project" value="InterPro"/>
</dbReference>
<dbReference type="EMBL" id="OB689772">
    <property type="protein sequence ID" value="CAD7237598.1"/>
    <property type="molecule type" value="Genomic_DNA"/>
</dbReference>
<dbReference type="SUPFAM" id="SSF46689">
    <property type="entry name" value="Homeodomain-like"/>
    <property type="match status" value="2"/>
</dbReference>
<reference evidence="5" key="1">
    <citation type="submission" date="2020-11" db="EMBL/GenBank/DDBJ databases">
        <authorList>
            <person name="Tran Van P."/>
        </authorList>
    </citation>
    <scope>NUCLEOTIDE SEQUENCE</scope>
</reference>
<dbReference type="SUPFAM" id="SSF52317">
    <property type="entry name" value="Class I glutamine amidotransferase-like"/>
    <property type="match status" value="1"/>
</dbReference>
<comment type="subcellular location">
    <subcellularLocation>
        <location evidence="1">Nucleus</location>
    </subcellularLocation>
</comment>
<sequence length="332" mass="37351">ARPAASSGSPARPRHFGFLLLPRFTMLAFNAAVEPLRLCNYLSEQELYRWTAMSLDGRPVQASNGFSLSVDSSTERFGDIDALFVVGGVDVDKHIHRDHIAVLRQFAKYKQPIGSLCTGAWALARADLLNGYRATIHWENLAAMREEFPDVVVSSELFEIDRDRITCAGGVAAIDLMLALVREEHGAALAGAVSEELLQERIRGRNDRQRVPLRLQLGTSQPKLIEAVSLMESNIEEPIGLDELSHHVGLSRRQLERLFQKHLQCVPTKYYLELRLRRARQLLLQTSKSIVDVAFACGFVSAPHFSKCYRDFFGIPPRDDRRLRGERSETAI</sequence>
<evidence type="ECO:0000256" key="4">
    <source>
        <dbReference type="ARBA" id="ARBA00023163"/>
    </source>
</evidence>
<dbReference type="GO" id="GO:0005634">
    <property type="term" value="C:nucleus"/>
    <property type="evidence" value="ECO:0007669"/>
    <property type="project" value="UniProtKB-SubCell"/>
</dbReference>
<keyword evidence="3" id="KW-0238">DNA-binding</keyword>
<dbReference type="Pfam" id="PF01965">
    <property type="entry name" value="DJ-1_PfpI"/>
    <property type="match status" value="1"/>
</dbReference>
<keyword evidence="2" id="KW-0805">Transcription regulation</keyword>